<feature type="binding site" evidence="7">
    <location>
        <position position="11"/>
    </location>
    <ligand>
        <name>ADP-alpha-D-glucose</name>
        <dbReference type="ChEBI" id="CHEBI:57498"/>
    </ligand>
</feature>
<dbReference type="InterPro" id="IPR013534">
    <property type="entry name" value="Starch_synth_cat_dom"/>
</dbReference>
<evidence type="ECO:0000313" key="10">
    <source>
        <dbReference type="EMBL" id="WWX25549.1"/>
    </source>
</evidence>
<feature type="domain" description="Starch synthase catalytic" evidence="9">
    <location>
        <begin position="1"/>
        <end position="235"/>
    </location>
</feature>
<comment type="pathway">
    <text evidence="7">Glycan biosynthesis; glycogen biosynthesis.</text>
</comment>
<sequence>MAAAEIVPFAKTGGLADVVGALSAELAASGVLVAMVLPAYRRLPLSQLDKIEPTAVWSLPVGERMVETRVYRQPLSRNLDIYLVRADEYFDREGLYGDAAGDYPDNAERFALFSRAVLEIGRLTGSNMFHLHDWQTAPAAAILKSEPERYTDLAGSKTVLTIHNLAYQGVFEAGRWPALHLADGVFAADFEFYSQVNYLKAGLVCADWLTTVSPTYAAEIQCDGQGFGLEGILRQRAAELSGILNGVDYHIWNPEIDPLIAERYSVADIRGKAACKKALQITYGLEVNPDIPVIGMVTRLAEGKGLELLMEAGDGLFDGRFQFALLGSGNRRYEDYFHRLPELFPGLAGVKTGFDEALAHQAISGADILLMPSRREPCGLTQMYALKYGTVPIVRRTGGLADSIEPNSREGGGNGFVFEDYNPAAMLDTIRQAVELFGCRDEWQALMRRGMNADHSWRRATEKYLTLYRELLLNTA</sequence>
<comment type="function">
    <text evidence="2 7">Synthesizes alpha-1,4-glucan chains using ADP-glucose.</text>
</comment>
<proteinExistence type="inferred from homology"/>
<dbReference type="RefSeq" id="WP_338737810.1">
    <property type="nucleotide sequence ID" value="NZ_CP146612.1"/>
</dbReference>
<name>A0ABZ2J7D8_9CHLR</name>
<feature type="domain" description="Glycosyl transferase family 1" evidence="8">
    <location>
        <begin position="289"/>
        <end position="435"/>
    </location>
</feature>
<evidence type="ECO:0000256" key="5">
    <source>
        <dbReference type="ARBA" id="ARBA00022679"/>
    </source>
</evidence>
<comment type="similarity">
    <text evidence="3 7">Belongs to the glycosyltransferase 1 family. Bacterial/plant glycogen synthase subfamily.</text>
</comment>
<comment type="catalytic activity">
    <reaction evidence="1 7">
        <text>[(1-&gt;4)-alpha-D-glucosyl](n) + ADP-alpha-D-glucose = [(1-&gt;4)-alpha-D-glucosyl](n+1) + ADP + H(+)</text>
        <dbReference type="Rhea" id="RHEA:18189"/>
        <dbReference type="Rhea" id="RHEA-COMP:9584"/>
        <dbReference type="Rhea" id="RHEA-COMP:9587"/>
        <dbReference type="ChEBI" id="CHEBI:15378"/>
        <dbReference type="ChEBI" id="CHEBI:15444"/>
        <dbReference type="ChEBI" id="CHEBI:57498"/>
        <dbReference type="ChEBI" id="CHEBI:456216"/>
        <dbReference type="EC" id="2.4.1.21"/>
    </reaction>
</comment>
<accession>A0ABZ2J7D8</accession>
<dbReference type="PANTHER" id="PTHR45825">
    <property type="entry name" value="GRANULE-BOUND STARCH SYNTHASE 1, CHLOROPLASTIC/AMYLOPLASTIC"/>
    <property type="match status" value="1"/>
</dbReference>
<keyword evidence="5 7" id="KW-0808">Transferase</keyword>
<dbReference type="PANTHER" id="PTHR45825:SF11">
    <property type="entry name" value="ALPHA AMYLASE DOMAIN-CONTAINING PROTEIN"/>
    <property type="match status" value="1"/>
</dbReference>
<dbReference type="NCBIfam" id="TIGR02095">
    <property type="entry name" value="glgA"/>
    <property type="match status" value="1"/>
</dbReference>
<gene>
    <name evidence="7 10" type="primary">glgA</name>
    <name evidence="10" type="ORF">V8247_00845</name>
</gene>
<evidence type="ECO:0000256" key="1">
    <source>
        <dbReference type="ARBA" id="ARBA00001478"/>
    </source>
</evidence>
<evidence type="ECO:0000256" key="6">
    <source>
        <dbReference type="ARBA" id="ARBA00023056"/>
    </source>
</evidence>
<dbReference type="Proteomes" id="UP001375370">
    <property type="component" value="Chromosome"/>
</dbReference>
<evidence type="ECO:0000259" key="9">
    <source>
        <dbReference type="Pfam" id="PF08323"/>
    </source>
</evidence>
<dbReference type="GO" id="GO:0009011">
    <property type="term" value="F:alpha-1,4-glucan glucosyltransferase (ADP-glucose donor) activity"/>
    <property type="evidence" value="ECO:0007669"/>
    <property type="project" value="UniProtKB-EC"/>
</dbReference>
<evidence type="ECO:0000256" key="2">
    <source>
        <dbReference type="ARBA" id="ARBA00002764"/>
    </source>
</evidence>
<dbReference type="EC" id="2.4.1.21" evidence="7"/>
<protein>
    <recommendedName>
        <fullName evidence="7">Glycogen synthase</fullName>
        <ecNumber evidence="7">2.4.1.21</ecNumber>
    </recommendedName>
    <alternativeName>
        <fullName evidence="7">Starch [bacterial glycogen] synthase</fullName>
    </alternativeName>
</protein>
<keyword evidence="4 7" id="KW-0328">Glycosyltransferase</keyword>
<dbReference type="InterPro" id="IPR001296">
    <property type="entry name" value="Glyco_trans_1"/>
</dbReference>
<dbReference type="InterPro" id="IPR011835">
    <property type="entry name" value="GS/SS"/>
</dbReference>
<dbReference type="Pfam" id="PF08323">
    <property type="entry name" value="Glyco_transf_5"/>
    <property type="match status" value="1"/>
</dbReference>
<dbReference type="Pfam" id="PF00534">
    <property type="entry name" value="Glycos_transf_1"/>
    <property type="match status" value="1"/>
</dbReference>
<keyword evidence="11" id="KW-1185">Reference proteome</keyword>
<dbReference type="NCBIfam" id="NF001899">
    <property type="entry name" value="PRK00654.1-2"/>
    <property type="match status" value="1"/>
</dbReference>
<evidence type="ECO:0000313" key="11">
    <source>
        <dbReference type="Proteomes" id="UP001375370"/>
    </source>
</evidence>
<dbReference type="CDD" id="cd03791">
    <property type="entry name" value="GT5_Glycogen_synthase_DULL1-like"/>
    <property type="match status" value="1"/>
</dbReference>
<keyword evidence="6 7" id="KW-0320">Glycogen biosynthesis</keyword>
<reference evidence="10 11" key="1">
    <citation type="submission" date="2024-03" db="EMBL/GenBank/DDBJ databases">
        <title>A Dehalogenimonas Isolated from Estuarine Sediments Dihaloeliminates Chlorinated Alkanes.</title>
        <authorList>
            <person name="Yang Y."/>
            <person name="Wang H."/>
        </authorList>
    </citation>
    <scope>NUCLEOTIDE SEQUENCE [LARGE SCALE GENOMIC DNA]</scope>
    <source>
        <strain evidence="10 11">W</strain>
    </source>
</reference>
<dbReference type="Gene3D" id="3.40.50.2000">
    <property type="entry name" value="Glycogen Phosphorylase B"/>
    <property type="match status" value="2"/>
</dbReference>
<evidence type="ECO:0000256" key="4">
    <source>
        <dbReference type="ARBA" id="ARBA00022676"/>
    </source>
</evidence>
<dbReference type="HAMAP" id="MF_00484">
    <property type="entry name" value="Glycogen_synth"/>
    <property type="match status" value="1"/>
</dbReference>
<evidence type="ECO:0000259" key="8">
    <source>
        <dbReference type="Pfam" id="PF00534"/>
    </source>
</evidence>
<dbReference type="SUPFAM" id="SSF53756">
    <property type="entry name" value="UDP-Glycosyltransferase/glycogen phosphorylase"/>
    <property type="match status" value="1"/>
</dbReference>
<evidence type="ECO:0000256" key="7">
    <source>
        <dbReference type="HAMAP-Rule" id="MF_00484"/>
    </source>
</evidence>
<organism evidence="10 11">
    <name type="scientific">Candidatus Dehalogenimonas loeffleri</name>
    <dbReference type="NCBI Taxonomy" id="3127115"/>
    <lineage>
        <taxon>Bacteria</taxon>
        <taxon>Bacillati</taxon>
        <taxon>Chloroflexota</taxon>
        <taxon>Dehalococcoidia</taxon>
        <taxon>Dehalococcoidales</taxon>
        <taxon>Dehalococcoidaceae</taxon>
        <taxon>Dehalogenimonas</taxon>
    </lineage>
</organism>
<dbReference type="EMBL" id="CP146612">
    <property type="protein sequence ID" value="WWX25549.1"/>
    <property type="molecule type" value="Genomic_DNA"/>
</dbReference>
<evidence type="ECO:0000256" key="3">
    <source>
        <dbReference type="ARBA" id="ARBA00010281"/>
    </source>
</evidence>